<accession>A0A2D1AC31</accession>
<dbReference type="PANTHER" id="PTHR11257">
    <property type="entry name" value="CHEMOSENSORY PROTEIN-RELATED"/>
    <property type="match status" value="1"/>
</dbReference>
<reference evidence="1" key="1">
    <citation type="submission" date="2016-09" db="EMBL/GenBank/DDBJ databases">
        <title>Identification and expression profiling of chemosensory protein genes in grasshopper, Oedaleus asiaticus.</title>
        <authorList>
            <person name="Zhou Y."/>
            <person name="Pang B."/>
        </authorList>
    </citation>
    <scope>NUCLEOTIDE SEQUENCE</scope>
    <source>
        <tissue evidence="1">Antennae</tissue>
    </source>
</reference>
<dbReference type="InterPro" id="IPR005055">
    <property type="entry name" value="A10/PebIII"/>
</dbReference>
<dbReference type="EMBL" id="KX905073">
    <property type="protein sequence ID" value="ATI99856.1"/>
    <property type="molecule type" value="mRNA"/>
</dbReference>
<dbReference type="AlphaFoldDB" id="A0A2D1AC31"/>
<gene>
    <name evidence="1" type="primary">CSP17</name>
</gene>
<name>A0A2D1AC31_9ORTH</name>
<dbReference type="InterPro" id="IPR036682">
    <property type="entry name" value="OS_D_A10/PebIII_sf"/>
</dbReference>
<proteinExistence type="evidence at transcript level"/>
<sequence>MSEGAEGTAACVGSCRDVTAVYIAAAGGCGRRLSRHSLPTPHRTLANMKSCAFALLLVGLVAAAAAYTTKYDNIDLDEILHNDRLLQNYYECLMKDDETGCTPDGVELKRTIPDALKTECSKCNEKQKEGTKKVLKFLINHKPDMWGNLKAKYDPDGTYAKKWEDKEKELHE</sequence>
<dbReference type="PANTHER" id="PTHR11257:SF12">
    <property type="entry name" value="EJACULATORY BULB-SPECIFIC PROTEIN 3-RELATED"/>
    <property type="match status" value="1"/>
</dbReference>
<dbReference type="Gene3D" id="1.10.2080.10">
    <property type="entry name" value="Insect odorant-binding protein A10/Ejaculatory bulb-specific protein 3"/>
    <property type="match status" value="1"/>
</dbReference>
<dbReference type="Pfam" id="PF03392">
    <property type="entry name" value="OS-D"/>
    <property type="match status" value="1"/>
</dbReference>
<dbReference type="SUPFAM" id="SSF100910">
    <property type="entry name" value="Chemosensory protein Csp2"/>
    <property type="match status" value="1"/>
</dbReference>
<protein>
    <submittedName>
        <fullName evidence="1">Chemosensory protein 17</fullName>
    </submittedName>
</protein>
<organism evidence="1">
    <name type="scientific">Oedaleus asiaticus</name>
    <dbReference type="NCBI Taxonomy" id="244712"/>
    <lineage>
        <taxon>Eukaryota</taxon>
        <taxon>Metazoa</taxon>
        <taxon>Ecdysozoa</taxon>
        <taxon>Arthropoda</taxon>
        <taxon>Hexapoda</taxon>
        <taxon>Insecta</taxon>
        <taxon>Pterygota</taxon>
        <taxon>Neoptera</taxon>
        <taxon>Polyneoptera</taxon>
        <taxon>Orthoptera</taxon>
        <taxon>Caelifera</taxon>
        <taxon>Acrididea</taxon>
        <taxon>Acridomorpha</taxon>
        <taxon>Acridoidea</taxon>
        <taxon>Acrididae</taxon>
        <taxon>Oedipodinae</taxon>
        <taxon>Oedaleus</taxon>
    </lineage>
</organism>
<evidence type="ECO:0000313" key="1">
    <source>
        <dbReference type="EMBL" id="ATI99856.1"/>
    </source>
</evidence>